<dbReference type="EMBL" id="CAGS01000437">
    <property type="protein sequence ID" value="CCF85390.1"/>
    <property type="molecule type" value="Genomic_DNA"/>
</dbReference>
<dbReference type="Proteomes" id="UP000004221">
    <property type="component" value="Unassembled WGS sequence"/>
</dbReference>
<organism evidence="3 4">
    <name type="scientific">Nitrolancea hollandica Lb</name>
    <dbReference type="NCBI Taxonomy" id="1129897"/>
    <lineage>
        <taxon>Bacteria</taxon>
        <taxon>Pseudomonadati</taxon>
        <taxon>Thermomicrobiota</taxon>
        <taxon>Thermomicrobia</taxon>
        <taxon>Sphaerobacterales</taxon>
        <taxon>Sphaerobacterineae</taxon>
        <taxon>Sphaerobacteraceae</taxon>
        <taxon>Nitrolancea</taxon>
    </lineage>
</organism>
<reference evidence="3 4" key="1">
    <citation type="journal article" date="2012" name="ISME J.">
        <title>Nitrification expanded: discovery, physiology and genomics of a nitrite-oxidizing bacterium from the phylum Chloroflexi.</title>
        <authorList>
            <person name="Sorokin D.Y."/>
            <person name="Lucker S."/>
            <person name="Vejmelkova D."/>
            <person name="Kostrikina N.A."/>
            <person name="Kleerebezem R."/>
            <person name="Rijpstra W.I."/>
            <person name="Damste J.S."/>
            <person name="Le Paslier D."/>
            <person name="Muyzer G."/>
            <person name="Wagner M."/>
            <person name="van Loosdrecht M.C."/>
            <person name="Daims H."/>
        </authorList>
    </citation>
    <scope>NUCLEOTIDE SEQUENCE [LARGE SCALE GENOMIC DNA]</scope>
    <source>
        <strain evidence="4">none</strain>
    </source>
</reference>
<dbReference type="GO" id="GO:0008270">
    <property type="term" value="F:zinc ion binding"/>
    <property type="evidence" value="ECO:0007669"/>
    <property type="project" value="UniProtKB-KW"/>
</dbReference>
<protein>
    <recommendedName>
        <fullName evidence="2">SWIM-type domain-containing protein</fullName>
    </recommendedName>
</protein>
<proteinExistence type="predicted"/>
<evidence type="ECO:0000259" key="2">
    <source>
        <dbReference type="PROSITE" id="PS50966"/>
    </source>
</evidence>
<evidence type="ECO:0000313" key="3">
    <source>
        <dbReference type="EMBL" id="CCF85390.1"/>
    </source>
</evidence>
<keyword evidence="1" id="KW-0479">Metal-binding</keyword>
<accession>I4EL28</accession>
<dbReference type="Pfam" id="PF04434">
    <property type="entry name" value="SWIM"/>
    <property type="match status" value="1"/>
</dbReference>
<keyword evidence="4" id="KW-1185">Reference proteome</keyword>
<comment type="caution">
    <text evidence="3">The sequence shown here is derived from an EMBL/GenBank/DDBJ whole genome shotgun (WGS) entry which is preliminary data.</text>
</comment>
<dbReference type="PROSITE" id="PS50966">
    <property type="entry name" value="ZF_SWIM"/>
    <property type="match status" value="1"/>
</dbReference>
<evidence type="ECO:0000256" key="1">
    <source>
        <dbReference type="PROSITE-ProRule" id="PRU00325"/>
    </source>
</evidence>
<keyword evidence="1" id="KW-0862">Zinc</keyword>
<dbReference type="InterPro" id="IPR007527">
    <property type="entry name" value="Znf_SWIM"/>
</dbReference>
<gene>
    <name evidence="3" type="ORF">NITHO_4920001</name>
</gene>
<keyword evidence="1" id="KW-0863">Zinc-finger</keyword>
<feature type="domain" description="SWIM-type" evidence="2">
    <location>
        <begin position="15"/>
        <end position="52"/>
    </location>
</feature>
<evidence type="ECO:0000313" key="4">
    <source>
        <dbReference type="Proteomes" id="UP000004221"/>
    </source>
</evidence>
<dbReference type="AlphaFoldDB" id="I4EL28"/>
<sequence length="52" mass="6370">MTFEARSEQDWFTRYEVRVKYREGKPVEVMCSCKDFYYRERACKHIRSVLAA</sequence>
<name>I4EL28_9BACT</name>